<dbReference type="SUPFAM" id="SSF53448">
    <property type="entry name" value="Nucleotide-diphospho-sugar transferases"/>
    <property type="match status" value="1"/>
</dbReference>
<dbReference type="GO" id="GO:0006508">
    <property type="term" value="P:proteolysis"/>
    <property type="evidence" value="ECO:0007669"/>
    <property type="project" value="UniProtKB-KW"/>
</dbReference>
<reference evidence="2 3" key="1">
    <citation type="journal article" date="2020" name="J. Nat. Prod.">
        <title>Genomics-Metabolomics Profiling Disclosed Marine Vibrio spartinae 3.6 as a Producer of a New Branched Side Chain Prodigiosin.</title>
        <authorList>
            <person name="Vitale G.A."/>
            <person name="Sciarretta M."/>
            <person name="Palma Esposito F."/>
            <person name="January G.G."/>
            <person name="Giaccio M."/>
            <person name="Bunk B."/>
            <person name="Sproer C."/>
            <person name="Bajerski F."/>
            <person name="Power D."/>
            <person name="Festa C."/>
            <person name="Monti M.C."/>
            <person name="D'Auria M.V."/>
            <person name="de Pascale D."/>
        </authorList>
    </citation>
    <scope>NUCLEOTIDE SEQUENCE [LARGE SCALE GENOMIC DNA]</scope>
    <source>
        <strain evidence="2 3">3.6</strain>
    </source>
</reference>
<dbReference type="Gene3D" id="3.90.550.20">
    <property type="match status" value="1"/>
</dbReference>
<accession>A0ABX6QZH2</accession>
<dbReference type="Proteomes" id="UP000515264">
    <property type="component" value="Chromosome 1"/>
</dbReference>
<dbReference type="Pfam" id="PF02338">
    <property type="entry name" value="OTU"/>
    <property type="match status" value="1"/>
</dbReference>
<name>A0ABX6QZH2_9VIBR</name>
<proteinExistence type="predicted"/>
<keyword evidence="2" id="KW-0378">Hydrolase</keyword>
<keyword evidence="2" id="KW-0645">Protease</keyword>
<keyword evidence="3" id="KW-1185">Reference proteome</keyword>
<feature type="domain" description="OTU" evidence="1">
    <location>
        <begin position="329"/>
        <end position="468"/>
    </location>
</feature>
<dbReference type="InterPro" id="IPR003323">
    <property type="entry name" value="OTU_dom"/>
</dbReference>
<dbReference type="Gene3D" id="3.90.70.80">
    <property type="match status" value="1"/>
</dbReference>
<dbReference type="RefSeq" id="WP_182287405.1">
    <property type="nucleotide sequence ID" value="NZ_CP046268.1"/>
</dbReference>
<protein>
    <submittedName>
        <fullName evidence="2">Cysteine protease (OTU family)</fullName>
    </submittedName>
</protein>
<sequence length="480" mass="54786">MPMNVKAAKEILDILTIFNGRLQSVFVDVAKEVVEVLTASSVSLDVEQKEKLKLIQDALALESSVIDMANRFIHYIWVQGNYNLNSEFKNAINCRADPQTDHIADWTNCVWVFESNNISLVDCNGLKCSNQNAWERNFLEVDFVETMMAWTERPKWVDFFIDNMRIILDKKGFVAIGDIMRMIILYFRGGLYLDAKIIIDDERNDFFQHPKTTSDQLLCYQTSGRKENWSLLAAQGCPMIHEMMQECMQKYPHERVLRRLPVNYESGKYFTSHVDLHENFGPWRVISNGRYRTDIMQAHNTLRLTNPRPQNSWENSTQDNFDWTPIPGMDITHVEDNGHCLFAAVGVLVGETAEALRNQVHEAITKNHELRQRIYGEVPPNSVLSARIADLANMTGNVVWGGDEEIRVLSVLLSKPIVVHHRSGLDQLFDETVGGVGQQILGELEQVPPNALRLYMPTPQHFDAVHAPKSSSPLSKSVMK</sequence>
<evidence type="ECO:0000259" key="1">
    <source>
        <dbReference type="PROSITE" id="PS50802"/>
    </source>
</evidence>
<dbReference type="GO" id="GO:0008233">
    <property type="term" value="F:peptidase activity"/>
    <property type="evidence" value="ECO:0007669"/>
    <property type="project" value="UniProtKB-KW"/>
</dbReference>
<dbReference type="InterPro" id="IPR029044">
    <property type="entry name" value="Nucleotide-diphossugar_trans"/>
</dbReference>
<dbReference type="EMBL" id="CP046268">
    <property type="protein sequence ID" value="QMV14624.1"/>
    <property type="molecule type" value="Genomic_DNA"/>
</dbReference>
<dbReference type="CDD" id="cd22744">
    <property type="entry name" value="OTU"/>
    <property type="match status" value="1"/>
</dbReference>
<gene>
    <name evidence="2" type="ORF">Vspart_01884</name>
</gene>
<evidence type="ECO:0000313" key="2">
    <source>
        <dbReference type="EMBL" id="QMV14624.1"/>
    </source>
</evidence>
<organism evidence="2 3">
    <name type="scientific">Vibrio spartinae</name>
    <dbReference type="NCBI Taxonomy" id="1918945"/>
    <lineage>
        <taxon>Bacteria</taxon>
        <taxon>Pseudomonadati</taxon>
        <taxon>Pseudomonadota</taxon>
        <taxon>Gammaproteobacteria</taxon>
        <taxon>Vibrionales</taxon>
        <taxon>Vibrionaceae</taxon>
        <taxon>Vibrio</taxon>
    </lineage>
</organism>
<evidence type="ECO:0000313" key="3">
    <source>
        <dbReference type="Proteomes" id="UP000515264"/>
    </source>
</evidence>
<dbReference type="PROSITE" id="PS50802">
    <property type="entry name" value="OTU"/>
    <property type="match status" value="1"/>
</dbReference>